<dbReference type="GO" id="GO:0003700">
    <property type="term" value="F:DNA-binding transcription factor activity"/>
    <property type="evidence" value="ECO:0007669"/>
    <property type="project" value="TreeGrafter"/>
</dbReference>
<keyword evidence="3" id="KW-0804">Transcription</keyword>
<dbReference type="GO" id="GO:0003677">
    <property type="term" value="F:DNA binding"/>
    <property type="evidence" value="ECO:0007669"/>
    <property type="project" value="UniProtKB-KW"/>
</dbReference>
<dbReference type="AlphaFoldDB" id="A0AAW9SKC9"/>
<dbReference type="Proteomes" id="UP001428774">
    <property type="component" value="Unassembled WGS sequence"/>
</dbReference>
<dbReference type="InterPro" id="IPR036390">
    <property type="entry name" value="WH_DNA-bd_sf"/>
</dbReference>
<gene>
    <name evidence="6" type="ORF">ABFB10_09860</name>
</gene>
<organism evidence="6 7">
    <name type="scientific">Ponticoccus litoralis</name>
    <dbReference type="NCBI Taxonomy" id="422297"/>
    <lineage>
        <taxon>Bacteria</taxon>
        <taxon>Pseudomonadati</taxon>
        <taxon>Pseudomonadota</taxon>
        <taxon>Alphaproteobacteria</taxon>
        <taxon>Rhodobacterales</taxon>
        <taxon>Roseobacteraceae</taxon>
        <taxon>Ponticoccus</taxon>
    </lineage>
</organism>
<keyword evidence="1" id="KW-0805">Transcription regulation</keyword>
<dbReference type="RefSeq" id="WP_347166388.1">
    <property type="nucleotide sequence ID" value="NZ_JBDNCH010000002.1"/>
</dbReference>
<evidence type="ECO:0000256" key="3">
    <source>
        <dbReference type="ARBA" id="ARBA00023163"/>
    </source>
</evidence>
<dbReference type="InterPro" id="IPR050707">
    <property type="entry name" value="HTH_MetabolicPath_Reg"/>
</dbReference>
<dbReference type="InterPro" id="IPR014757">
    <property type="entry name" value="Tscrpt_reg_IclR_C"/>
</dbReference>
<dbReference type="Gene3D" id="1.10.10.10">
    <property type="entry name" value="Winged helix-like DNA-binding domain superfamily/Winged helix DNA-binding domain"/>
    <property type="match status" value="1"/>
</dbReference>
<dbReference type="SUPFAM" id="SSF46785">
    <property type="entry name" value="Winged helix' DNA-binding domain"/>
    <property type="match status" value="1"/>
</dbReference>
<sequence>MMDMYETPGKEAGGAQSVDRALALLSLVGQGGGAPVPMARLTEATGLSRPTVRRLMLALMRSGLIVQDAGSRAYALGPESYLLGVMARRRLDVLKVAMDSLVRLADESEENTYLSLRRGTYSVCAHREEGSYPIRTQALKTGDRHPLGVGAGAMAILAALPDCERAEVLEVITPMLAEGYPGYTPGVVAGCIADAQARGWALNPGLYLSNSWAIGMAVRAPGFDDRPGEVLGAVSIAAIDARLKPDRQEALAALLRREVTRIEQRLTHQMTGTARPLGGRP</sequence>
<keyword evidence="7" id="KW-1185">Reference proteome</keyword>
<dbReference type="SMART" id="SM00346">
    <property type="entry name" value="HTH_ICLR"/>
    <property type="match status" value="1"/>
</dbReference>
<dbReference type="InterPro" id="IPR005471">
    <property type="entry name" value="Tscrpt_reg_IclR_N"/>
</dbReference>
<dbReference type="InterPro" id="IPR036388">
    <property type="entry name" value="WH-like_DNA-bd_sf"/>
</dbReference>
<dbReference type="Pfam" id="PF09339">
    <property type="entry name" value="HTH_IclR"/>
    <property type="match status" value="1"/>
</dbReference>
<evidence type="ECO:0000256" key="1">
    <source>
        <dbReference type="ARBA" id="ARBA00023015"/>
    </source>
</evidence>
<protein>
    <submittedName>
        <fullName evidence="6">IclR family transcriptional regulator</fullName>
    </submittedName>
</protein>
<evidence type="ECO:0000259" key="5">
    <source>
        <dbReference type="PROSITE" id="PS51078"/>
    </source>
</evidence>
<dbReference type="PANTHER" id="PTHR30136">
    <property type="entry name" value="HELIX-TURN-HELIX TRANSCRIPTIONAL REGULATOR, ICLR FAMILY"/>
    <property type="match status" value="1"/>
</dbReference>
<evidence type="ECO:0000259" key="4">
    <source>
        <dbReference type="PROSITE" id="PS51077"/>
    </source>
</evidence>
<reference evidence="6 7" key="1">
    <citation type="submission" date="2024-05" db="EMBL/GenBank/DDBJ databases">
        <title>Genome sequence of Ponticoccus litoralis KCCM 90028.</title>
        <authorList>
            <person name="Kim J.M."/>
            <person name="Lee J.K."/>
            <person name="Choi B.J."/>
            <person name="Bayburt H."/>
            <person name="Baek J.H."/>
            <person name="Jeon C.O."/>
        </authorList>
    </citation>
    <scope>NUCLEOTIDE SEQUENCE [LARGE SCALE GENOMIC DNA]</scope>
    <source>
        <strain evidence="6 7">KCCM 90028</strain>
    </source>
</reference>
<evidence type="ECO:0000256" key="2">
    <source>
        <dbReference type="ARBA" id="ARBA00023125"/>
    </source>
</evidence>
<accession>A0AAW9SKC9</accession>
<proteinExistence type="predicted"/>
<dbReference type="Gene3D" id="3.30.450.40">
    <property type="match status" value="1"/>
</dbReference>
<dbReference type="GO" id="GO:0045892">
    <property type="term" value="P:negative regulation of DNA-templated transcription"/>
    <property type="evidence" value="ECO:0007669"/>
    <property type="project" value="TreeGrafter"/>
</dbReference>
<dbReference type="PANTHER" id="PTHR30136:SF39">
    <property type="entry name" value="TRANSCRIPTIONAL REGULATORY PROTEIN"/>
    <property type="match status" value="1"/>
</dbReference>
<dbReference type="EMBL" id="JBDNCH010000002">
    <property type="protein sequence ID" value="MEN9061303.1"/>
    <property type="molecule type" value="Genomic_DNA"/>
</dbReference>
<dbReference type="PROSITE" id="PS51078">
    <property type="entry name" value="ICLR_ED"/>
    <property type="match status" value="1"/>
</dbReference>
<feature type="domain" description="HTH iclR-type" evidence="4">
    <location>
        <begin position="15"/>
        <end position="78"/>
    </location>
</feature>
<keyword evidence="2" id="KW-0238">DNA-binding</keyword>
<name>A0AAW9SKC9_9RHOB</name>
<dbReference type="InterPro" id="IPR029016">
    <property type="entry name" value="GAF-like_dom_sf"/>
</dbReference>
<dbReference type="Pfam" id="PF01614">
    <property type="entry name" value="IclR_C"/>
    <property type="match status" value="1"/>
</dbReference>
<evidence type="ECO:0000313" key="6">
    <source>
        <dbReference type="EMBL" id="MEN9061303.1"/>
    </source>
</evidence>
<dbReference type="SUPFAM" id="SSF55781">
    <property type="entry name" value="GAF domain-like"/>
    <property type="match status" value="1"/>
</dbReference>
<dbReference type="PROSITE" id="PS51077">
    <property type="entry name" value="HTH_ICLR"/>
    <property type="match status" value="1"/>
</dbReference>
<evidence type="ECO:0000313" key="7">
    <source>
        <dbReference type="Proteomes" id="UP001428774"/>
    </source>
</evidence>
<comment type="caution">
    <text evidence="6">The sequence shown here is derived from an EMBL/GenBank/DDBJ whole genome shotgun (WGS) entry which is preliminary data.</text>
</comment>
<feature type="domain" description="IclR-ED" evidence="5">
    <location>
        <begin position="79"/>
        <end position="268"/>
    </location>
</feature>